<dbReference type="Proteomes" id="UP000064183">
    <property type="component" value="Plasmid SGLP1"/>
</dbReference>
<evidence type="ECO:0000256" key="1">
    <source>
        <dbReference type="SAM" id="MobiDB-lite"/>
    </source>
</evidence>
<dbReference type="AlphaFoldDB" id="A0A0U3MA13"/>
<protein>
    <submittedName>
        <fullName evidence="2">Uncharacterized protein</fullName>
    </submittedName>
</protein>
<sequence>MHQNEIFARVNAAVGSGTVSCLEILRPGNPQYQVPAESSPASLAPPPVAGPAPGEPLVPRARDPRYLEALAAHQQAWSGGQEADLVIRAKTER</sequence>
<keyword evidence="2" id="KW-0614">Plasmid</keyword>
<geneLocation type="plasmid" evidence="2 3">
    <name>SGLP1</name>
</geneLocation>
<dbReference type="EMBL" id="CP013739">
    <property type="protein sequence ID" value="ALU98515.1"/>
    <property type="molecule type" value="Genomic_DNA"/>
</dbReference>
<evidence type="ECO:0000313" key="3">
    <source>
        <dbReference type="Proteomes" id="UP000064183"/>
    </source>
</evidence>
<feature type="region of interest" description="Disordered" evidence="1">
    <location>
        <begin position="32"/>
        <end position="55"/>
    </location>
</feature>
<evidence type="ECO:0000313" key="2">
    <source>
        <dbReference type="EMBL" id="ALU98515.1"/>
    </source>
</evidence>
<accession>A0A0U3MA13</accession>
<name>A0A0U3MA13_STRGL</name>
<organism evidence="2 3">
    <name type="scientific">Streptomyces globisporus C-1027</name>
    <dbReference type="NCBI Taxonomy" id="1172567"/>
    <lineage>
        <taxon>Bacteria</taxon>
        <taxon>Bacillati</taxon>
        <taxon>Actinomycetota</taxon>
        <taxon>Actinomycetes</taxon>
        <taxon>Kitasatosporales</taxon>
        <taxon>Streptomycetaceae</taxon>
        <taxon>Streptomyces</taxon>
    </lineage>
</organism>
<reference evidence="2 3" key="1">
    <citation type="journal article" date="2012" name="J. Bacteriol.">
        <title>Draft genome sequence of Streptomyces globisporus C-1027, which produces an antitumor antibiotic consisting of a nine-membered enediyne with a chromoprotein.</title>
        <authorList>
            <person name="Wang L."/>
            <person name="Wang S."/>
            <person name="He Q."/>
            <person name="Yu T."/>
            <person name="Li Q."/>
            <person name="Hong B."/>
        </authorList>
    </citation>
    <scope>NUCLEOTIDE SEQUENCE [LARGE SCALE GENOMIC DNA]</scope>
    <source>
        <strain evidence="2 3">C-1027</strain>
        <plasmid evidence="2 3">SGLP1</plasmid>
    </source>
</reference>
<proteinExistence type="predicted"/>
<dbReference type="KEGG" id="sgb:WQO_34310"/>
<gene>
    <name evidence="2" type="ORF">WQO_34310</name>
</gene>
<feature type="compositionally biased region" description="Pro residues" evidence="1">
    <location>
        <begin position="43"/>
        <end position="55"/>
    </location>
</feature>